<evidence type="ECO:0000313" key="23">
    <source>
        <dbReference type="EMBL" id="BAK03581.1"/>
    </source>
</evidence>
<feature type="binding site" evidence="18">
    <location>
        <position position="121"/>
    </location>
    <ligand>
        <name>Ca(2+)</name>
        <dbReference type="ChEBI" id="CHEBI:29108"/>
        <label>1</label>
    </ligand>
</feature>
<keyword evidence="6 21" id="KW-0349">Heme</keyword>
<organism evidence="23">
    <name type="scientific">Hordeum vulgare subsp. vulgare</name>
    <name type="common">Domesticated barley</name>
    <dbReference type="NCBI Taxonomy" id="112509"/>
    <lineage>
        <taxon>Eukaryota</taxon>
        <taxon>Viridiplantae</taxon>
        <taxon>Streptophyta</taxon>
        <taxon>Embryophyta</taxon>
        <taxon>Tracheophyta</taxon>
        <taxon>Spermatophyta</taxon>
        <taxon>Magnoliopsida</taxon>
        <taxon>Liliopsida</taxon>
        <taxon>Poales</taxon>
        <taxon>Poaceae</taxon>
        <taxon>BOP clade</taxon>
        <taxon>Pooideae</taxon>
        <taxon>Triticodae</taxon>
        <taxon>Triticeae</taxon>
        <taxon>Hordeinae</taxon>
        <taxon>Hordeum</taxon>
    </lineage>
</organism>
<evidence type="ECO:0000256" key="13">
    <source>
        <dbReference type="ARBA" id="ARBA00023180"/>
    </source>
</evidence>
<dbReference type="GO" id="GO:0046872">
    <property type="term" value="F:metal ion binding"/>
    <property type="evidence" value="ECO:0007669"/>
    <property type="project" value="UniProtKB-UniRule"/>
</dbReference>
<dbReference type="PRINTS" id="PR00461">
    <property type="entry name" value="PLPEROXIDASE"/>
</dbReference>
<feature type="site" description="Transition state stabilizer" evidence="19">
    <location>
        <position position="95"/>
    </location>
</feature>
<dbReference type="ExpressionAtlas" id="F2E8A9">
    <property type="expression patterns" value="baseline"/>
</dbReference>
<gene>
    <name evidence="24" type="primary">LOC123441077</name>
</gene>
<feature type="binding site" description="axial binding residue" evidence="18">
    <location>
        <position position="229"/>
    </location>
    <ligand>
        <name>heme b</name>
        <dbReference type="ChEBI" id="CHEBI:60344"/>
    </ligand>
    <ligandPart>
        <name>Fe</name>
        <dbReference type="ChEBI" id="CHEBI:18248"/>
    </ligandPart>
</feature>
<dbReference type="GO" id="GO:0004601">
    <property type="term" value="F:peroxidase activity"/>
    <property type="evidence" value="ECO:0000318"/>
    <property type="project" value="GO_Central"/>
</dbReference>
<keyword evidence="21" id="KW-0964">Secreted</keyword>
<dbReference type="FunFam" id="1.10.420.10:FF:000006">
    <property type="entry name" value="Peroxidase"/>
    <property type="match status" value="1"/>
</dbReference>
<dbReference type="GO" id="GO:0006979">
    <property type="term" value="P:response to oxidative stress"/>
    <property type="evidence" value="ECO:0007669"/>
    <property type="project" value="UniProtKB-UniRule"/>
</dbReference>
<dbReference type="InterPro" id="IPR019794">
    <property type="entry name" value="Peroxidases_AS"/>
</dbReference>
<feature type="binding site" evidence="18">
    <location>
        <position position="275"/>
    </location>
    <ligand>
        <name>Ca(2+)</name>
        <dbReference type="ChEBI" id="CHEBI:29108"/>
        <label>2</label>
    </ligand>
</feature>
<protein>
    <recommendedName>
        <fullName evidence="4 21">Peroxidase</fullName>
        <ecNumber evidence="4 21">1.11.1.7</ecNumber>
    </recommendedName>
</protein>
<keyword evidence="5 21" id="KW-0575">Peroxidase</keyword>
<dbReference type="KEGG" id="hvg:123441077"/>
<dbReference type="Gramene" id="HORVU.MOREX.r2.3HG0271560.1">
    <property type="protein sequence ID" value="HORVU.MOREX.r2.3HG0271560.1"/>
    <property type="gene ID" value="HORVU.MOREX.r2.3HG0271560"/>
</dbReference>
<evidence type="ECO:0000256" key="6">
    <source>
        <dbReference type="ARBA" id="ARBA00022617"/>
    </source>
</evidence>
<evidence type="ECO:0000256" key="8">
    <source>
        <dbReference type="ARBA" id="ARBA00022729"/>
    </source>
</evidence>
<dbReference type="SMR" id="F2E8A9"/>
<evidence type="ECO:0000256" key="11">
    <source>
        <dbReference type="ARBA" id="ARBA00023004"/>
    </source>
</evidence>
<dbReference type="GO" id="GO:0020037">
    <property type="term" value="F:heme binding"/>
    <property type="evidence" value="ECO:0007669"/>
    <property type="project" value="UniProtKB-UniRule"/>
</dbReference>
<evidence type="ECO:0000256" key="10">
    <source>
        <dbReference type="ARBA" id="ARBA00023002"/>
    </source>
</evidence>
<evidence type="ECO:0000256" key="14">
    <source>
        <dbReference type="ARBA" id="ARBA00023283"/>
    </source>
</evidence>
<dbReference type="Proteomes" id="UP000011116">
    <property type="component" value="Chromosome 3H"/>
</dbReference>
<reference evidence="25" key="2">
    <citation type="journal article" date="2012" name="Nature">
        <title>A physical, genetic and functional sequence assembly of the barley genome.</title>
        <authorList>
            <consortium name="The International Barley Genome Sequencing Consortium"/>
            <person name="Mayer K.F."/>
            <person name="Waugh R."/>
            <person name="Brown J.W."/>
            <person name="Schulman A."/>
            <person name="Langridge P."/>
            <person name="Platzer M."/>
            <person name="Fincher G.B."/>
            <person name="Muehlbauer G.J."/>
            <person name="Sato K."/>
            <person name="Close T.J."/>
            <person name="Wise R.P."/>
            <person name="Stein N."/>
        </authorList>
    </citation>
    <scope>NUCLEOTIDE SEQUENCE [LARGE SCALE GENOMIC DNA]</scope>
    <source>
        <strain evidence="25">cv. Morex</strain>
    </source>
</reference>
<dbReference type="Gene3D" id="1.10.520.10">
    <property type="match status" value="1"/>
</dbReference>
<dbReference type="eggNOG" id="ENOG502QT8W">
    <property type="taxonomic scope" value="Eukaryota"/>
</dbReference>
<dbReference type="PRINTS" id="PR00458">
    <property type="entry name" value="PEROXIDASE"/>
</dbReference>
<comment type="similarity">
    <text evidence="21">Belongs to the peroxidase family. Classical plant (class III) peroxidase subfamily.</text>
</comment>
<dbReference type="Pfam" id="PF00141">
    <property type="entry name" value="peroxidase"/>
    <property type="match status" value="1"/>
</dbReference>
<comment type="catalytic activity">
    <reaction evidence="1 21">
        <text>2 a phenolic donor + H2O2 = 2 a phenolic radical donor + 2 H2O</text>
        <dbReference type="Rhea" id="RHEA:56136"/>
        <dbReference type="ChEBI" id="CHEBI:15377"/>
        <dbReference type="ChEBI" id="CHEBI:16240"/>
        <dbReference type="ChEBI" id="CHEBI:139520"/>
        <dbReference type="ChEBI" id="CHEBI:139521"/>
        <dbReference type="EC" id="1.11.1.7"/>
    </reaction>
</comment>
<keyword evidence="10 21" id="KW-0560">Oxidoreductase</keyword>
<evidence type="ECO:0000256" key="20">
    <source>
        <dbReference type="PIRSR" id="PIRSR600823-5"/>
    </source>
</evidence>
<feature type="disulfide bond" evidence="20">
    <location>
        <begin position="101"/>
        <end position="106"/>
    </location>
</feature>
<dbReference type="FunFam" id="1.10.520.10:FF:000009">
    <property type="entry name" value="Peroxidase"/>
    <property type="match status" value="1"/>
</dbReference>
<feature type="active site" description="Proton acceptor" evidence="16">
    <location>
        <position position="99"/>
    </location>
</feature>
<evidence type="ECO:0000256" key="3">
    <source>
        <dbReference type="ARBA" id="ARBA00006873"/>
    </source>
</evidence>
<reference evidence="23" key="1">
    <citation type="journal article" date="2011" name="Plant Physiol.">
        <title>Comprehensive sequence analysis of 24,783 barley full-length cDNAs derived from 12 clone libraries.</title>
        <authorList>
            <person name="Matsumoto T."/>
            <person name="Tanaka T."/>
            <person name="Sakai H."/>
            <person name="Amano N."/>
            <person name="Kanamori H."/>
            <person name="Kurita K."/>
            <person name="Kikuta A."/>
            <person name="Kamiya K."/>
            <person name="Yamamoto M."/>
            <person name="Ikawa H."/>
            <person name="Fujii N."/>
            <person name="Hori K."/>
            <person name="Itoh T."/>
            <person name="Sato K."/>
        </authorList>
    </citation>
    <scope>NUCLEOTIDE SEQUENCE</scope>
    <source>
        <tissue evidence="23">Flower</tissue>
    </source>
</reference>
<dbReference type="EnsemblPlants" id="HORVU.MOREX.r3.3HG0325540.1">
    <property type="protein sequence ID" value="HORVU.MOREX.r3.3HG0325540.1"/>
    <property type="gene ID" value="HORVU.MOREX.r3.3HG0325540"/>
</dbReference>
<comment type="subcellular location">
    <subcellularLocation>
        <location evidence="2 21">Secreted</location>
    </subcellularLocation>
</comment>
<dbReference type="GO" id="GO:0006950">
    <property type="term" value="P:response to stress"/>
    <property type="evidence" value="ECO:0000318"/>
    <property type="project" value="GO_Central"/>
</dbReference>
<dbReference type="OrthoDB" id="2113341at2759"/>
<keyword evidence="11 18" id="KW-0408">Iron</keyword>
<reference evidence="24" key="4">
    <citation type="submission" date="2022-01" db="UniProtKB">
        <authorList>
            <consortium name="EnsemblPlants"/>
        </authorList>
    </citation>
    <scope>IDENTIFICATION</scope>
    <source>
        <strain evidence="24">subsp. vulgare</strain>
    </source>
</reference>
<comment type="function">
    <text evidence="21">Removal of H(2)O(2), oxidation of toxic reductants, biosynthesis and degradation of lignin, suberization, auxin catabolism, response to environmental stresses such as wounding, pathogen attack and oxidative stress.</text>
</comment>
<keyword evidence="14" id="KW-0873">Pyrrolidone carboxylic acid</keyword>
<feature type="binding site" evidence="18">
    <location>
        <position position="103"/>
    </location>
    <ligand>
        <name>Ca(2+)</name>
        <dbReference type="ChEBI" id="CHEBI:29108"/>
        <label>1</label>
    </ligand>
</feature>
<dbReference type="GO" id="GO:0005576">
    <property type="term" value="C:extracellular region"/>
    <property type="evidence" value="ECO:0007669"/>
    <property type="project" value="UniProtKB-SubCell"/>
</dbReference>
<evidence type="ECO:0000256" key="15">
    <source>
        <dbReference type="ARBA" id="ARBA00023324"/>
    </source>
</evidence>
<evidence type="ECO:0000256" key="7">
    <source>
        <dbReference type="ARBA" id="ARBA00022723"/>
    </source>
</evidence>
<dbReference type="GO" id="GO:0042744">
    <property type="term" value="P:hydrogen peroxide catabolic process"/>
    <property type="evidence" value="ECO:0007669"/>
    <property type="project" value="UniProtKB-KW"/>
</dbReference>
<evidence type="ECO:0000256" key="2">
    <source>
        <dbReference type="ARBA" id="ARBA00004613"/>
    </source>
</evidence>
<dbReference type="EC" id="1.11.1.7" evidence="4 21"/>
<comment type="cofactor">
    <cofactor evidence="18 21">
        <name>heme b</name>
        <dbReference type="ChEBI" id="CHEBI:60344"/>
    </cofactor>
    <text evidence="18 21">Binds 1 heme b (iron(II)-protoporphyrin IX) group per subunit.</text>
</comment>
<feature type="signal peptide" evidence="21">
    <location>
        <begin position="1"/>
        <end position="25"/>
    </location>
</feature>
<dbReference type="EMBL" id="AK372383">
    <property type="protein sequence ID" value="BAK03581.1"/>
    <property type="molecule type" value="mRNA"/>
</dbReference>
<accession>F2E8A9</accession>
<dbReference type="PROSITE" id="PS00436">
    <property type="entry name" value="PEROXIDASE_2"/>
    <property type="match status" value="1"/>
</dbReference>
<keyword evidence="8 21" id="KW-0732">Signal</keyword>
<reference evidence="24" key="3">
    <citation type="submission" date="2020-10" db="EMBL/GenBank/DDBJ databases">
        <authorList>
            <person name="Scholz U."/>
            <person name="Mascher M."/>
            <person name="Fiebig A."/>
        </authorList>
    </citation>
    <scope>NUCLEOTIDE SEQUENCE [LARGE SCALE GENOMIC DNA]</scope>
    <source>
        <strain evidence="24">cv. Morex</strain>
    </source>
</reference>
<dbReference type="AlphaFoldDB" id="F2E8A9"/>
<dbReference type="PANTHER" id="PTHR31517:SF51">
    <property type="entry name" value="PEROXIDASE 55"/>
    <property type="match status" value="1"/>
</dbReference>
<dbReference type="PROSITE" id="PS50873">
    <property type="entry name" value="PEROXIDASE_4"/>
    <property type="match status" value="1"/>
</dbReference>
<dbReference type="PaxDb" id="4513-MLOC_26046.1"/>
<dbReference type="InterPro" id="IPR019793">
    <property type="entry name" value="Peroxidases_heam-ligand_BS"/>
</dbReference>
<feature type="binding site" evidence="18">
    <location>
        <position position="100"/>
    </location>
    <ligand>
        <name>Ca(2+)</name>
        <dbReference type="ChEBI" id="CHEBI:29108"/>
        <label>1</label>
    </ligand>
</feature>
<evidence type="ECO:0000256" key="12">
    <source>
        <dbReference type="ARBA" id="ARBA00023157"/>
    </source>
</evidence>
<feature type="chain" id="PRO_5015019632" description="Peroxidase" evidence="21">
    <location>
        <begin position="26"/>
        <end position="380"/>
    </location>
</feature>
<dbReference type="Gene3D" id="1.10.420.10">
    <property type="entry name" value="Peroxidase, domain 2"/>
    <property type="match status" value="1"/>
</dbReference>
<dbReference type="CDD" id="cd00693">
    <property type="entry name" value="secretory_peroxidase"/>
    <property type="match status" value="1"/>
</dbReference>
<evidence type="ECO:0000259" key="22">
    <source>
        <dbReference type="PROSITE" id="PS50873"/>
    </source>
</evidence>
<feature type="disulfide bond" evidence="20">
    <location>
        <begin position="236"/>
        <end position="263"/>
    </location>
</feature>
<dbReference type="InterPro" id="IPR000823">
    <property type="entry name" value="Peroxidase_pln"/>
</dbReference>
<feature type="binding site" evidence="18">
    <location>
        <position position="283"/>
    </location>
    <ligand>
        <name>Ca(2+)</name>
        <dbReference type="ChEBI" id="CHEBI:29108"/>
        <label>2</label>
    </ligand>
</feature>
<dbReference type="InterPro" id="IPR002016">
    <property type="entry name" value="Haem_peroxidase"/>
</dbReference>
<feature type="binding site" evidence="18">
    <location>
        <position position="109"/>
    </location>
    <ligand>
        <name>Ca(2+)</name>
        <dbReference type="ChEBI" id="CHEBI:29108"/>
        <label>1</label>
    </ligand>
</feature>
<comment type="similarity">
    <text evidence="3">Belongs to the peroxidase family. Ascorbate peroxidase subfamily.</text>
</comment>
<keyword evidence="25" id="KW-1185">Reference proteome</keyword>
<evidence type="ECO:0000256" key="1">
    <source>
        <dbReference type="ARBA" id="ARBA00000189"/>
    </source>
</evidence>
<sequence>MVRVRTTSAPLLAAAVLAAVAVAVACSLGSGAYAAAEHEAAGAGVDDLWLRQPPITRGLSFDFYKRSCPRAESIVRHFVRDAVRKDVGLAAGILRLHFHDCFVQGCDASVLLHGSATGPGEQQAPPNLTLRPSAFKAINDIRDRLERECRGAVVSCSDILALAARDSVVASGGPEYRVPLGRRDSLRFATQQDVLSGLPAPTSTVPSLLNVLGRLGLDATDLVALSGGHTVGLAHCTSFEGRLFPRPDPTMSRDFLGRLKRTCPAKGTDRRTPLDVRTPDVFDNKYYVNLVNREGLFVSDQDLFTNANTRPIVERFARSQRNFFSQFGVSMVKMGQIKVLTGGQGQVRRNCSARNADGLEWPSLVQTVVDAAAESLVIVE</sequence>
<feature type="disulfide bond" evidence="20">
    <location>
        <begin position="156"/>
        <end position="351"/>
    </location>
</feature>
<name>F2E8A9_HORVV</name>
<dbReference type="Gramene" id="HORVU.MOREX.r3.3HG0325540.1">
    <property type="protein sequence ID" value="HORVU.MOREX.r3.3HG0325540.1"/>
    <property type="gene ID" value="HORVU.MOREX.r3.3HG0325540"/>
</dbReference>
<evidence type="ECO:0000256" key="18">
    <source>
        <dbReference type="PIRSR" id="PIRSR600823-3"/>
    </source>
</evidence>
<dbReference type="GeneID" id="123441077"/>
<feature type="binding site" evidence="18">
    <location>
        <position position="230"/>
    </location>
    <ligand>
        <name>Ca(2+)</name>
        <dbReference type="ChEBI" id="CHEBI:29108"/>
        <label>2</label>
    </ligand>
</feature>
<feature type="binding site" evidence="18">
    <location>
        <position position="278"/>
    </location>
    <ligand>
        <name>Ca(2+)</name>
        <dbReference type="ChEBI" id="CHEBI:29108"/>
        <label>2</label>
    </ligand>
</feature>
<feature type="binding site" evidence="18">
    <location>
        <position position="107"/>
    </location>
    <ligand>
        <name>Ca(2+)</name>
        <dbReference type="ChEBI" id="CHEBI:29108"/>
        <label>1</label>
    </ligand>
</feature>
<evidence type="ECO:0000256" key="19">
    <source>
        <dbReference type="PIRSR" id="PIRSR600823-4"/>
    </source>
</evidence>
<evidence type="ECO:0000256" key="21">
    <source>
        <dbReference type="RuleBase" id="RU362060"/>
    </source>
</evidence>
<evidence type="ECO:0000256" key="16">
    <source>
        <dbReference type="PIRSR" id="PIRSR600823-1"/>
    </source>
</evidence>
<dbReference type="InterPro" id="IPR033905">
    <property type="entry name" value="Secretory_peroxidase"/>
</dbReference>
<keyword evidence="15 21" id="KW-0376">Hydrogen peroxide</keyword>
<dbReference type="STRING" id="112509.F2E8A9"/>
<dbReference type="RefSeq" id="XP_044973533.1">
    <property type="nucleotide sequence ID" value="XM_045117598.1"/>
</dbReference>
<comment type="cofactor">
    <cofactor evidence="18 21">
        <name>Ca(2+)</name>
        <dbReference type="ChEBI" id="CHEBI:29108"/>
    </cofactor>
    <text evidence="18 21">Binds 2 calcium ions per subunit.</text>
</comment>
<dbReference type="PROSITE" id="PS00435">
    <property type="entry name" value="PEROXIDASE_1"/>
    <property type="match status" value="1"/>
</dbReference>
<dbReference type="GO" id="GO:0009505">
    <property type="term" value="C:plant-type cell wall"/>
    <property type="evidence" value="ECO:0000318"/>
    <property type="project" value="GO_Central"/>
</dbReference>
<evidence type="ECO:0000256" key="9">
    <source>
        <dbReference type="ARBA" id="ARBA00022837"/>
    </source>
</evidence>
<dbReference type="InterPro" id="IPR010255">
    <property type="entry name" value="Haem_peroxidase_sf"/>
</dbReference>
<keyword evidence="13" id="KW-0325">Glycoprotein</keyword>
<keyword evidence="7 18" id="KW-0479">Metal-binding</keyword>
<keyword evidence="9 18" id="KW-0106">Calcium</keyword>
<feature type="binding site" evidence="17">
    <location>
        <position position="199"/>
    </location>
    <ligand>
        <name>substrate</name>
    </ligand>
</feature>
<dbReference type="PROSITE" id="PS51257">
    <property type="entry name" value="PROKAR_LIPOPROTEIN"/>
    <property type="match status" value="1"/>
</dbReference>
<feature type="disulfide bond" evidence="20">
    <location>
        <begin position="68"/>
        <end position="149"/>
    </location>
</feature>
<evidence type="ECO:0000313" key="24">
    <source>
        <dbReference type="EnsemblPlants" id="HORVU.MOREX.r3.3HG0325540.1"/>
    </source>
</evidence>
<dbReference type="PANTHER" id="PTHR31517">
    <property type="match status" value="1"/>
</dbReference>
<dbReference type="SUPFAM" id="SSF48113">
    <property type="entry name" value="Heme-dependent peroxidases"/>
    <property type="match status" value="1"/>
</dbReference>
<evidence type="ECO:0000256" key="17">
    <source>
        <dbReference type="PIRSR" id="PIRSR600823-2"/>
    </source>
</evidence>
<proteinExistence type="evidence at transcript level"/>
<evidence type="ECO:0000313" key="25">
    <source>
        <dbReference type="Proteomes" id="UP000011116"/>
    </source>
</evidence>
<feature type="domain" description="Plant heme peroxidase family profile" evidence="22">
    <location>
        <begin position="58"/>
        <end position="355"/>
    </location>
</feature>
<evidence type="ECO:0000256" key="4">
    <source>
        <dbReference type="ARBA" id="ARBA00012313"/>
    </source>
</evidence>
<evidence type="ECO:0000256" key="5">
    <source>
        <dbReference type="ARBA" id="ARBA00022559"/>
    </source>
</evidence>
<feature type="binding site" evidence="18">
    <location>
        <position position="105"/>
    </location>
    <ligand>
        <name>Ca(2+)</name>
        <dbReference type="ChEBI" id="CHEBI:29108"/>
        <label>1</label>
    </ligand>
</feature>
<dbReference type="GO" id="GO:0140825">
    <property type="term" value="F:lactoperoxidase activity"/>
    <property type="evidence" value="ECO:0007669"/>
    <property type="project" value="UniProtKB-EC"/>
</dbReference>
<keyword evidence="12 20" id="KW-1015">Disulfide bond</keyword>